<feature type="coiled-coil region" evidence="1">
    <location>
        <begin position="234"/>
        <end position="261"/>
    </location>
</feature>
<feature type="compositionally biased region" description="Polar residues" evidence="2">
    <location>
        <begin position="1681"/>
        <end position="1694"/>
    </location>
</feature>
<dbReference type="RefSeq" id="WP_234128813.1">
    <property type="nucleotide sequence ID" value="NZ_JAHYQA010000006.1"/>
</dbReference>
<dbReference type="InterPro" id="IPR027417">
    <property type="entry name" value="P-loop_NTPase"/>
</dbReference>
<dbReference type="InterPro" id="IPR001650">
    <property type="entry name" value="Helicase_C-like"/>
</dbReference>
<evidence type="ECO:0000256" key="2">
    <source>
        <dbReference type="SAM" id="MobiDB-lite"/>
    </source>
</evidence>
<dbReference type="Pfam" id="PF18857">
    <property type="entry name" value="LPD38"/>
    <property type="match status" value="1"/>
</dbReference>
<accession>A0AAW4ZBH7</accession>
<proteinExistence type="predicted"/>
<feature type="region of interest" description="Disordered" evidence="2">
    <location>
        <begin position="1681"/>
        <end position="1739"/>
    </location>
</feature>
<feature type="coiled-coil region" evidence="1">
    <location>
        <begin position="4071"/>
        <end position="4126"/>
    </location>
</feature>
<feature type="region of interest" description="Disordered" evidence="2">
    <location>
        <begin position="2529"/>
        <end position="2642"/>
    </location>
</feature>
<keyword evidence="1" id="KW-0175">Coiled coil</keyword>
<feature type="coiled-coil region" evidence="1">
    <location>
        <begin position="5765"/>
        <end position="5812"/>
    </location>
</feature>
<dbReference type="InterPro" id="IPR041398">
    <property type="entry name" value="DdrB_dom"/>
</dbReference>
<feature type="compositionally biased region" description="Basic and acidic residues" evidence="2">
    <location>
        <begin position="2581"/>
        <end position="2638"/>
    </location>
</feature>
<protein>
    <recommendedName>
        <fullName evidence="3">Helicase C-terminal domain-containing protein</fullName>
    </recommendedName>
</protein>
<feature type="coiled-coil region" evidence="1">
    <location>
        <begin position="4253"/>
        <end position="4322"/>
    </location>
</feature>
<feature type="coiled-coil region" evidence="1">
    <location>
        <begin position="3578"/>
        <end position="3605"/>
    </location>
</feature>
<feature type="compositionally biased region" description="Polar residues" evidence="2">
    <location>
        <begin position="2546"/>
        <end position="2559"/>
    </location>
</feature>
<reference evidence="4" key="1">
    <citation type="submission" date="2021-07" db="EMBL/GenBank/DDBJ databases">
        <title>Comparative genomics of Bacteroides fragilis group isolates reveals species-dependent resistance mechanisms and validates clinical tools for resistance prediction.</title>
        <authorList>
            <person name="Wallace M.J."/>
            <person name="Jean S."/>
            <person name="Wallace M.A."/>
            <person name="Carey-Ann B.D."/>
            <person name="Dantas G."/>
        </authorList>
    </citation>
    <scope>NUCLEOTIDE SEQUENCE</scope>
    <source>
        <strain evidence="4">BJH_160</strain>
    </source>
</reference>
<dbReference type="SMART" id="SM00487">
    <property type="entry name" value="DEXDc"/>
    <property type="match status" value="1"/>
</dbReference>
<dbReference type="Gene3D" id="3.40.50.150">
    <property type="entry name" value="Vaccinia Virus protein VP39"/>
    <property type="match status" value="1"/>
</dbReference>
<dbReference type="SUPFAM" id="SSF52540">
    <property type="entry name" value="P-loop containing nucleoside triphosphate hydrolases"/>
    <property type="match status" value="2"/>
</dbReference>
<feature type="coiled-coil region" evidence="1">
    <location>
        <begin position="1187"/>
        <end position="1226"/>
    </location>
</feature>
<dbReference type="Pfam" id="PF18763">
    <property type="entry name" value="ddrB-ParB"/>
    <property type="match status" value="1"/>
</dbReference>
<dbReference type="InterPro" id="IPR040561">
    <property type="entry name" value="LPD38"/>
</dbReference>
<dbReference type="Pfam" id="PF00271">
    <property type="entry name" value="Helicase_C"/>
    <property type="match status" value="1"/>
</dbReference>
<dbReference type="SMART" id="SM00490">
    <property type="entry name" value="HELICc"/>
    <property type="match status" value="1"/>
</dbReference>
<dbReference type="InterPro" id="IPR052933">
    <property type="entry name" value="DNA_Protect_Modify"/>
</dbReference>
<dbReference type="PANTHER" id="PTHR41313:SF1">
    <property type="entry name" value="DNA METHYLASE ADENINE-SPECIFIC DOMAIN-CONTAINING PROTEIN"/>
    <property type="match status" value="1"/>
</dbReference>
<dbReference type="InterPro" id="IPR014001">
    <property type="entry name" value="Helicase_ATP-bd"/>
</dbReference>
<organism evidence="4 5">
    <name type="scientific">Bacteroides thetaiotaomicron</name>
    <dbReference type="NCBI Taxonomy" id="818"/>
    <lineage>
        <taxon>Bacteria</taxon>
        <taxon>Pseudomonadati</taxon>
        <taxon>Bacteroidota</taxon>
        <taxon>Bacteroidia</taxon>
        <taxon>Bacteroidales</taxon>
        <taxon>Bacteroidaceae</taxon>
        <taxon>Bacteroides</taxon>
    </lineage>
</organism>
<dbReference type="InterPro" id="IPR029063">
    <property type="entry name" value="SAM-dependent_MTases_sf"/>
</dbReference>
<dbReference type="Proteomes" id="UP001200544">
    <property type="component" value="Unassembled WGS sequence"/>
</dbReference>
<dbReference type="EMBL" id="JAHYQA010000006">
    <property type="protein sequence ID" value="MCE9238026.1"/>
    <property type="molecule type" value="Genomic_DNA"/>
</dbReference>
<dbReference type="InterPro" id="IPR041595">
    <property type="entry name" value="Inorganic_Pase"/>
</dbReference>
<gene>
    <name evidence="4" type="ORF">K0H07_12825</name>
</gene>
<name>A0AAW4ZBH7_BACT4</name>
<evidence type="ECO:0000313" key="4">
    <source>
        <dbReference type="EMBL" id="MCE9238026.1"/>
    </source>
</evidence>
<feature type="domain" description="Helicase C-terminal" evidence="3">
    <location>
        <begin position="3871"/>
        <end position="4055"/>
    </location>
</feature>
<dbReference type="Gene3D" id="3.40.50.300">
    <property type="entry name" value="P-loop containing nucleotide triphosphate hydrolases"/>
    <property type="match status" value="1"/>
</dbReference>
<evidence type="ECO:0000313" key="5">
    <source>
        <dbReference type="Proteomes" id="UP001200544"/>
    </source>
</evidence>
<dbReference type="Gene3D" id="3.40.50.10810">
    <property type="entry name" value="Tandem AAA-ATPase domain"/>
    <property type="match status" value="2"/>
</dbReference>
<evidence type="ECO:0000256" key="1">
    <source>
        <dbReference type="SAM" id="Coils"/>
    </source>
</evidence>
<sequence>MPENEDKIKKLYDTFISDGYDMESEEDFRKNLSDSTKRKAAYDALVKEGYEMEPFEEFENNIGFGKIQTPAPEPAVQTEQAWQPTEQEKAEMIASTNRMMQNVETQIQDANERVDNIQEYGLNPGLQTKEGKMQFNPENGKLEKTYITPLGNKTTSKPLADIESFRYRQAADMSIGGQLRKANLRLQELKAKQAERASEVHKEWVEETEKNKAPLAAILGAATYTPRQQSDKENSVLRVAIRETEELIKNLEEQKDRENGVDVGFWRGFGRTMGDVRTWDFGMGDMADAMTMMNADKLKGDNATEGERESHDMMMGTIHEKQQAEERYGGNADFWNRAGVMTGYMPSFMLDFILTGGGFNGLSTFSKGSTKVATKVIGKETAEKMAQQGFKSYIKENGVRGLGQYATDWTIKALGTTADDLLVRAPLMANTIQAGKTTADIIDRKLGDVVVDENGNYDFSNDKTWGSAIWQGEANAIIENYSEMFGAHLDPILTLGNMSKLANVLGAKRLGGVLSKADAGALNSIMGQTHQMFNKMGVSDYVGEVSEEYYGQLWRTMLNLDDAYQQNPDGTRTNLFATGQFHGDIWGGMALSMGLMGAGKHTLSAANYASMKHGVNKADAKVNELLGKEVWEPLKATLDLTTNENIGEVAELVVGDKDFTADEKAAVLNYMERSLNLRGFNLASMARSRGGVQSESEQQVNDSYLDGYNVTSSQEMNDAKNLYEYHRTQVADLADESMFAMIEENPIAALEFVNGNEQWSDEDKSSVIDYINAKQVYNGMIQRVRDDIDGRVEQSNSMIDARVNRKTGMIQGATMKQDERKVYVLSGILVPYTDGSGVSVTDSDNSIIVRDADTGGLEQVSPDAILSIDDVQDPYEQKELAAQSIREQFAREAADKIDGVVTFNPGETYTIAVEGGSQIQVTIVSDENGIIDNGDGTINVTDGTNVFPVAKEAIQQSVDAFNIARIAEFEQQRTEEKLALQQEEREAGRPQYAINDLVILRDENGIGIRGNITADVDADGLYEVYTEDALNGKRVNMFTREELDSMLIEHNGQLVEIVDSSVNDNSEVAESSLEEQQLQVSALERIPKDEQGNPIYEQAETPDVAWDAIVEQTEGDEAMAQSVADGMVADKEAVLKKVEKTKSAGGNTVAEKIAAEKERKAAIDAAKQELSIWQKIAGTTNRRKMEADEERRRIADEDAALRKAEEEKLRAEREEAERKEREALNGVPDIVEDVPKDARARGYRRVNGHKVDRQEPLQTVQGKEVNVKFSNDVVAPGNVTVIDASLLQPSHIQGVRNPLHFIDEAQPKERNDEASVLSARKIAKNIRPEEITSSITAYTGAPTVNERGEVIQGNNRSDALRLMWESHSEQAEAYRQYLKDHAEEFGLRAEDIASIQSPVLVNMLHVDDTEALNLGQFVAQDTESGGVERIKPKNTLQRMGTEMRSFANLLLRTSDDEMSFAGLVDANGANVLKWMSQRGFISHTQYKSAFDSKGNLTPESKNDLRGIMYQSIFKDGSTRLEEMFNVLPVKAQKAILATAFRDYDSPNSERMVDEIQNSVRAYYALSQDKMFAEAKNFKEARIAVENWKRQYQMDDVTGESYLPADNFSNFVLHLAAMYKGESQSFIQNTFGKIYDLIQGTQEETLFEQPDNTPRTLVQAIKEALNLDYNGQQRSNVLVGDTATSQRGQQGSNGALTPRERVEDGNGTTDDTGRTESIGEQSEIEPSLSQEEMLSSDDTDNQLSAKIARRIEVQEDDWVESGKYGDTYKQTIIVDGTHKVIKVDAPDTKGNYTGSTYEYDGQTFGDLLDVVNYIDASSSLANAVAVAEKETDTTPTEKQKEAGNYKKGHVQVGTFNITIENPKGSVRSGIDTEGNKWETTMQNTYGYIRGTEGVDGDHIDVFLSDDIDGWNGRRVFVVDQYNEDGSFDEHKVMLGFNEADDAEAAYFANYDSDWAKNHKTVVTAVNLEDFEKWIDSSHRKTKAFAEYKSVRIDSLPSGQPIVKGGTYLKNNEAGGDAVAYVVGDEVKDGKRRYMVSFAPSLEDAKGRMFFGDKFLTEEELKRRLEDGRLSPMEEGKKEAVTDAPYTITPAQYITKRGKVLDMQLVEFQSEMRKEVQKHVSMFAKEMKGWWDREKHGFMMRSEEDAKRLAEYAVDAQGQPPISMLDIQAVNDGDVLFTEPKAPAKDEKQDYTPVWQYSVSVDKETGYTTLTRDDVSGPIPIGDARFRQTTNSPEEMLGILRNPQNGMQEVLDAVGVLLENKIKTRELDRKAKDEIHDSRTDFVVDKEMDNRYSVRTLMKMIDAEKQAVMDLGEKRGGDVYHEGNIIFLTKDSADKFANEARTLINDMRSKQQQDNSQKKTEASGNRLVTDERYAELRERMRKKLLGQMNIGIDPEILAIGTEMAVYHLEKGSRKFAEYAKAMIADLGDSIRPYLKAFYNGARDLPEVSENGFNTDMTSYDEVQKFDVANFDKSGIDALATAETVTKEAEVAGEVEVAQERIKKTRSTRKKSEKKTVNLQQSNELGLFGSLFDNNETNNEDGRIHQESTKITGTQREVNSENGAGGTDRRSMLPPQSGNARSTVHMERGRVDGDLQRGRDDGRGNRRVQEGTDEIQRGRGTRLSDDAIDEPKNTRNNHSDRGTNYAPISVDARIEANIKAIELAQQLIESGELATPKQMAVLRKFSGWGGLGKVFSDNTYSTRLQQLMGTEVYQEAVMSANSAYYTPAYVVDTLWDIVTQMGFKGGYILEGSAGIGNILGQMPTNISEHSYIHAIEIDGTSGGILSLLYPDAKVEIQGFEQTRIPNGSVDLAITNVPFVTGLRVNDTTGDKDLSKKFHNIHDFCIAKNVRKLREGGLGIFITSNGTLDNSKKLRDWIVGEGGADFVGAFRMHNKTFGGTGVTSDIVVIRKRVNGQKSVHAIDVSDVSGERMAEYDTGETRKVKGKEIPVIKQLSMDYNRYFIEHPENMAGEMHFAFEKGDTFRPTSKGLYPKQNKKQEEMLAEFVRSFRAEEFGERNTELATDVMPGKKIGEVFVKDGKLYINSTASAQPLEVNANKVKGHTKVECFEAYAAIKKALAEVLSYQTENESDEGLKPLLDKLNKAYDDFVGTYGHFNKNTAIAFLRNDVDYANVYALEKFEEMADEKGNRIQKFDKTDVFSKRVVEKEKEPTPANVKDGIIASIFKFGRVDIPYIAEQLGTGIEDVKKEIIESGYGFENPVTRQMEASYHYLSGNIREKLRQAEVNNENGEFDRNIKALQEVMPMEIPAHLIDFTLGSSWIAPKLYEDFVKERTEVDVRFTAVGGTWFMKEPYFTDYEKNRAMGVTSEMLNRTIMGHTLIEAAIQNRSITVSTTKKHYDGTTETITDKEATQACAVKIDEIRQDFKDWARQKMQSDPEMSALIERIYNDTFNNFVPMSIPDEFVPEYFGGASHKFKMRPHQGRAIVRGTQQPLLLAHEVGTGKTFTLISTAMEMRRLGTARKPMIVVQNATVGQFVASAKELYPNAKILTLEEADRSAEGRKNFYAKIRYNDWDMIVVPQSTFEFIPDSEEREMTFVQDKIEEKMLILEKMKEEDPDGKNMITRQAEREIELLEEQLAGLADNASKKRTANDEKKRAVALQNAEVKAMEMLDRRTDDVENFDDMGIDALLVDEAHEYKHLGFATAMQRGVKGVDPSYSKKSQGVFLKTQAILEKNNGRNVIFATGTPISNTAAEIWTFMRYLMPADTMKEYGIYYFDDFVRNFGNIQQMLEFTTSGKFKENNRFAGYVNLPELVRIWSGVSDTVLTKEAGGVKDKIPEMEGGKAQDLYLPQTRALRSIMKFVKNELEHYEQMSGKEKKENSHIPLTMYGIAKAAAVDARLVQSDAEDDVNSKTHEAVRQTLRSLKETADYKGTVAIFADNYQNKQSGFNLYDDIRDKLITEGVPAGEIVIMRSGMTVKKKLEIFEKVNRGEVRVILGSTFTLGTGVNIQERLHTLIHLDAPNRPMDYTQRNGRILRQGNLHKDMNKPVRILRFGVEDSLDVTAYQRLKTKGAIADSIMNGKQMMSSSMTNRVLEEEEDVFGDTIAQLSGSEYAMLKNNAEKNVRKYASRKKQWETDQAYIHNAKPRLKAFIKDAEKRIEDNSRSLEAVRASFPDEQFKEIVIGKHRFTSVDTMDDFFKEHNKTVLAEMKQMKDGDIAGEQKRELTIQIGNFPFIVTTKLTRQTMRDGTTLFNDVERKMTYSCTELGIEDIPVRQNLLRNAIEDITGNVITGKNFTERLEAAERSKKHNEAELKELLSREGKPFEYEKELEQAKSQLEEYAELMKKELEEKEAKYAEMDASVEAANDITNADEDDVLYRSDDTMYRIREDAAPQNTGIGYKVFVLKNGELYPPMVANPNGEATPVGVWLDADAAPIAGQSKTGRNQVKAGGKGTQGGSGKLAYRPGWHLGVIPYALQFNRIDENGDKTLFPANFVWAEVEYANDVDYQEEAMSYGYNKNGKFQHSYAGLPRIPENGAYTYRTNPNPETDPWIITGAMRVKRLLTPSEVDEMVKAAGRELQRRQENAVTDAEIAALNAEIINDYRNGIGAYTDDEVSFENDPVAKLLGRPRRTAKQRREFAQRERQRMAERVESLTEKLHLGNVEVVTDASFLEGKKQRAKGFYSKSTGKITIVIPNHTSTFDVEQTLLHEAVAHYGLRQLFREHFDTFLDNVFNNADENIRRRIVDMAAKNGWDFHKATEEYLASLAEDTEFENINASWWQQIKDFFLNMLHKIGFEDFRGVTLTDNELRYILWRSYENLAEPGRYRSILGKAADMSKQYELKVGNYAEISESQSVVAETDNNLYRDGDPEIHERTLARAKYEQRVKSGMYQSQEALQDSMLGLKEAMNAILGKNTRMEDVDGFENAYLGENRLSSVNKAEADAFAYLLFKPMLEEVAKLAHSTTEREELTDYMMAKHGLERNRVMAERDAQKDFAEYQKQHPKGTKALQDFIDECRKRDYAGLTALTGMEEIVDAEAEAQAMVDEYENAHDTTVLWSKVNVVSKAIISKSYECGMMSKETYDSVRDMYEFYIPLRGFDEKTSAEAYAYLTHKQSIFNAPIKKAEGRRSKADDPFANLQSMAESAIMQGNRNKLVKQKFLNFALNHPSDLVSVSDLWLQYDAVSDEWKPIFPDNIDISDSPEEVERKMNEFEDKMKQLAESAPDNYKRGKDAANIPYRVVESRDLRQHQVVVKRNGRDYVITINGNPRAAQALNGQTNPDNDTAGAIGAILRAGEKINRQLSAFYTTRNPDFVVSNFMRDMLYTNSMVWIKESPNYALRFHRNYTKVNPVMMKRLLAKHRKGTLDMNDKTEVMFHQFMMNGGETGYANIRDIEQHKNDIRKELKKANGKLPIKKALSFLGERFDELNRAVENSARFAVFMTSREMGRSIDRAIYDAKEISVNFNKKGSGAKFYDTAGQTKMGNVSALISGLGRSGYVFWNAAIQGTTNFGKQVKHHPAKAFTGAAVMFLLGALIAYLGGDDDDDDNKNAYYNLPEYVRRSNILFSIGDHWISIPLPVEYRAFYGMGELMTSTFNGKEHLAGEEIAEAIAGQVTQILPIDFLEGGGGLNAFVPSAAKPLWEAFVVEKSWTGMPLYKDTPYNKDMPEWTKAYKSANKHIVGLANAINEATGGDPYTKGTIDFNPAKLEYILNGYLGGVFGTVDKLSKTAETIVGVRDYDPRGVLILNRLVKAGDERTEYRAVNNEYFRLKEEHDQLKTRLKHYEEDTDNGIFNYAEKIDFLYNSPKYERYEIFESYQSDIDDLYNELKEAIDDEERKNIEAELNELKKEMILEMNQTRERK</sequence>
<feature type="compositionally biased region" description="Basic and acidic residues" evidence="2">
    <location>
        <begin position="2345"/>
        <end position="2359"/>
    </location>
</feature>
<dbReference type="InterPro" id="IPR038718">
    <property type="entry name" value="SNF2-like_sf"/>
</dbReference>
<dbReference type="PANTHER" id="PTHR41313">
    <property type="entry name" value="ADENINE-SPECIFIC METHYLTRANSFERASE"/>
    <property type="match status" value="1"/>
</dbReference>
<comment type="caution">
    <text evidence="4">The sequence shown here is derived from an EMBL/GenBank/DDBJ whole genome shotgun (WGS) entry which is preliminary data.</text>
</comment>
<dbReference type="PROSITE" id="PS51194">
    <property type="entry name" value="HELICASE_CTER"/>
    <property type="match status" value="1"/>
</dbReference>
<evidence type="ECO:0000259" key="3">
    <source>
        <dbReference type="PROSITE" id="PS51194"/>
    </source>
</evidence>
<feature type="region of interest" description="Disordered" evidence="2">
    <location>
        <begin position="2344"/>
        <end position="2363"/>
    </location>
</feature>
<feature type="coiled-coil region" evidence="1">
    <location>
        <begin position="4584"/>
        <end position="4611"/>
    </location>
</feature>
<dbReference type="Pfam" id="PF18823">
    <property type="entry name" value="InPase"/>
    <property type="match status" value="1"/>
</dbReference>
<feature type="coiled-coil region" evidence="1">
    <location>
        <begin position="93"/>
        <end position="120"/>
    </location>
</feature>
<dbReference type="SUPFAM" id="SSF53335">
    <property type="entry name" value="S-adenosyl-L-methionine-dependent methyltransferases"/>
    <property type="match status" value="1"/>
</dbReference>
<feature type="coiled-coil region" evidence="1">
    <location>
        <begin position="5711"/>
        <end position="5738"/>
    </location>
</feature>